<dbReference type="PRINTS" id="PR00080">
    <property type="entry name" value="SDRFAMILY"/>
</dbReference>
<comment type="similarity">
    <text evidence="1 3">Belongs to the short-chain dehydrogenases/reductases (SDR) family.</text>
</comment>
<dbReference type="InterPro" id="IPR002347">
    <property type="entry name" value="SDR_fam"/>
</dbReference>
<proteinExistence type="inferred from homology"/>
<dbReference type="OrthoDB" id="9787298at2"/>
<dbReference type="Proteomes" id="UP000245533">
    <property type="component" value="Unassembled WGS sequence"/>
</dbReference>
<dbReference type="Gene3D" id="3.40.50.720">
    <property type="entry name" value="NAD(P)-binding Rossmann-like Domain"/>
    <property type="match status" value="1"/>
</dbReference>
<dbReference type="Pfam" id="PF00106">
    <property type="entry name" value="adh_short"/>
    <property type="match status" value="1"/>
</dbReference>
<dbReference type="PRINTS" id="PR00081">
    <property type="entry name" value="GDHRDH"/>
</dbReference>
<dbReference type="PANTHER" id="PTHR44196:SF1">
    <property type="entry name" value="DEHYDROGENASE_REDUCTASE SDR FAMILY MEMBER 7B"/>
    <property type="match status" value="1"/>
</dbReference>
<keyword evidence="5" id="KW-1185">Reference proteome</keyword>
<dbReference type="GO" id="GO:0016020">
    <property type="term" value="C:membrane"/>
    <property type="evidence" value="ECO:0007669"/>
    <property type="project" value="TreeGrafter"/>
</dbReference>
<dbReference type="GO" id="GO:0016491">
    <property type="term" value="F:oxidoreductase activity"/>
    <property type="evidence" value="ECO:0007669"/>
    <property type="project" value="UniProtKB-KW"/>
</dbReference>
<evidence type="ECO:0000256" key="3">
    <source>
        <dbReference type="RuleBase" id="RU000363"/>
    </source>
</evidence>
<dbReference type="SUPFAM" id="SSF51735">
    <property type="entry name" value="NAD(P)-binding Rossmann-fold domains"/>
    <property type="match status" value="1"/>
</dbReference>
<evidence type="ECO:0000256" key="1">
    <source>
        <dbReference type="ARBA" id="ARBA00006484"/>
    </source>
</evidence>
<sequence length="232" mass="24886">MPIKEIVITGASKGIGFETALFLAEKGHRVTAISRSEDLLENLRSHVPEQIRILPIDITTPDAGSVVADFLSEHSVKADILIHNAGLLINKPFSEQNNADLERQFEVNALAPFRITRDILPHFNSSGHIVCISSMGGFQGSSKFPGLSAYSASKGALSILSECLAAELSEMNIACNTLCLGAVQTKMLEEAFPGFNAPVEPSEMGPFIGDFCLNGNRFYNGQILPVTLGNPG</sequence>
<dbReference type="EMBL" id="QGGB01000012">
    <property type="protein sequence ID" value="PWN05124.1"/>
    <property type="molecule type" value="Genomic_DNA"/>
</dbReference>
<dbReference type="AlphaFoldDB" id="A0A316TSB7"/>
<protein>
    <submittedName>
        <fullName evidence="4">Short-chain dehydrogenase</fullName>
    </submittedName>
</protein>
<comment type="caution">
    <text evidence="4">The sequence shown here is derived from an EMBL/GenBank/DDBJ whole genome shotgun (WGS) entry which is preliminary data.</text>
</comment>
<reference evidence="4 5" key="1">
    <citation type="submission" date="2018-05" db="EMBL/GenBank/DDBJ databases">
        <title>Rhodohalobacter halophilus gen. nov., sp. nov., a moderately halophilic member of the family Balneolaceae.</title>
        <authorList>
            <person name="Liu Z.-W."/>
        </authorList>
    </citation>
    <scope>NUCLEOTIDE SEQUENCE [LARGE SCALE GENOMIC DNA]</scope>
    <source>
        <strain evidence="4 5">8A47</strain>
    </source>
</reference>
<dbReference type="RefSeq" id="WP_109648200.1">
    <property type="nucleotide sequence ID" value="NZ_QGGB01000012.1"/>
</dbReference>
<dbReference type="PANTHER" id="PTHR44196">
    <property type="entry name" value="DEHYDROGENASE/REDUCTASE SDR FAMILY MEMBER 7B"/>
    <property type="match status" value="1"/>
</dbReference>
<name>A0A316TSB7_9BACT</name>
<evidence type="ECO:0000256" key="2">
    <source>
        <dbReference type="ARBA" id="ARBA00023002"/>
    </source>
</evidence>
<dbReference type="InterPro" id="IPR036291">
    <property type="entry name" value="NAD(P)-bd_dom_sf"/>
</dbReference>
<gene>
    <name evidence="4" type="ORF">DDZ15_16350</name>
</gene>
<evidence type="ECO:0000313" key="5">
    <source>
        <dbReference type="Proteomes" id="UP000245533"/>
    </source>
</evidence>
<keyword evidence="2" id="KW-0560">Oxidoreductase</keyword>
<organism evidence="4 5">
    <name type="scientific">Rhodohalobacter mucosus</name>
    <dbReference type="NCBI Taxonomy" id="2079485"/>
    <lineage>
        <taxon>Bacteria</taxon>
        <taxon>Pseudomonadati</taxon>
        <taxon>Balneolota</taxon>
        <taxon>Balneolia</taxon>
        <taxon>Balneolales</taxon>
        <taxon>Balneolaceae</taxon>
        <taxon>Rhodohalobacter</taxon>
    </lineage>
</organism>
<dbReference type="CDD" id="cd05233">
    <property type="entry name" value="SDR_c"/>
    <property type="match status" value="1"/>
</dbReference>
<evidence type="ECO:0000313" key="4">
    <source>
        <dbReference type="EMBL" id="PWN05124.1"/>
    </source>
</evidence>
<accession>A0A316TSB7</accession>